<feature type="transmembrane region" description="Helical" evidence="1">
    <location>
        <begin position="221"/>
        <end position="238"/>
    </location>
</feature>
<evidence type="ECO:0000313" key="2">
    <source>
        <dbReference type="EMBL" id="MEW9307335.1"/>
    </source>
</evidence>
<dbReference type="RefSeq" id="WP_367624808.1">
    <property type="nucleotide sequence ID" value="NZ_JBFNQD010000005.1"/>
</dbReference>
<dbReference type="PANTHER" id="PTHR36840">
    <property type="entry name" value="BLL5714 PROTEIN"/>
    <property type="match status" value="1"/>
</dbReference>
<evidence type="ECO:0000256" key="1">
    <source>
        <dbReference type="SAM" id="Phobius"/>
    </source>
</evidence>
<feature type="transmembrane region" description="Helical" evidence="1">
    <location>
        <begin position="123"/>
        <end position="143"/>
    </location>
</feature>
<organism evidence="2 3">
    <name type="scientific">Labrys neptuniae</name>
    <dbReference type="NCBI Taxonomy" id="376174"/>
    <lineage>
        <taxon>Bacteria</taxon>
        <taxon>Pseudomonadati</taxon>
        <taxon>Pseudomonadota</taxon>
        <taxon>Alphaproteobacteria</taxon>
        <taxon>Hyphomicrobiales</taxon>
        <taxon>Xanthobacteraceae</taxon>
        <taxon>Labrys</taxon>
    </lineage>
</organism>
<dbReference type="Proteomes" id="UP001555786">
    <property type="component" value="Unassembled WGS sequence"/>
</dbReference>
<evidence type="ECO:0000313" key="3">
    <source>
        <dbReference type="Proteomes" id="UP001555786"/>
    </source>
</evidence>
<proteinExistence type="predicted"/>
<feature type="transmembrane region" description="Helical" evidence="1">
    <location>
        <begin position="314"/>
        <end position="337"/>
    </location>
</feature>
<dbReference type="PANTHER" id="PTHR36840:SF1">
    <property type="entry name" value="BLL5714 PROTEIN"/>
    <property type="match status" value="1"/>
</dbReference>
<keyword evidence="1" id="KW-1133">Transmembrane helix</keyword>
<feature type="transmembrane region" description="Helical" evidence="1">
    <location>
        <begin position="250"/>
        <end position="267"/>
    </location>
</feature>
<feature type="transmembrane region" description="Helical" evidence="1">
    <location>
        <begin position="182"/>
        <end position="201"/>
    </location>
</feature>
<feature type="transmembrane region" description="Helical" evidence="1">
    <location>
        <begin position="349"/>
        <end position="365"/>
    </location>
</feature>
<keyword evidence="1" id="KW-0472">Membrane</keyword>
<feature type="transmembrane region" description="Helical" evidence="1">
    <location>
        <begin position="59"/>
        <end position="82"/>
    </location>
</feature>
<keyword evidence="3" id="KW-1185">Reference proteome</keyword>
<dbReference type="Pfam" id="PF06772">
    <property type="entry name" value="LtrA"/>
    <property type="match status" value="1"/>
</dbReference>
<feature type="transmembrane region" description="Helical" evidence="1">
    <location>
        <begin position="155"/>
        <end position="176"/>
    </location>
</feature>
<feature type="transmembrane region" description="Helical" evidence="1">
    <location>
        <begin position="288"/>
        <end position="308"/>
    </location>
</feature>
<comment type="caution">
    <text evidence="2">The sequence shown here is derived from an EMBL/GenBank/DDBJ whole genome shotgun (WGS) entry which is preliminary data.</text>
</comment>
<sequence length="398" mass="42994">MGRLIGPPLAFPAMIFRLTPRDQHEANRSSTSLELMFDLATAVAVAAAAHGLAQEVGSGHIAAGAVRFAGSFFMAWLAWANYTWFASAYDNKSTAFRVLTMIIMFGSLVLAAGIQITYSDQPIWLALAGFVIMRVCMIILWLGAANGDRTARSMALRYAAGIGTMQLYWVMVIVILPPQGSIYPLLFVLGVLGELAVPAFAERQTTTSWHHGHIVDRYNMFNIIVLGECFAAVAKIIADSGTPDLGHFRLAGLCSVIAFSMWGLYFDRKEQLLRRDLGSVLVWAYGHYVLFAAGAATAAGFAVFLALATKRAEVPAQIASFAIAIPIALYLGSLWLVRDRAIHRGAMQWLLVVAAALILASAALAPHPAEIIAALLVLAVVCRQRLGPHNAKKTEGHD</sequence>
<reference evidence="2 3" key="1">
    <citation type="submission" date="2024-07" db="EMBL/GenBank/DDBJ databases">
        <title>Description of Labrys sedimenti sp. nov., isolated from a diclofenac-degrading enrichment culture.</title>
        <authorList>
            <person name="Tancsics A."/>
            <person name="Csepanyi A."/>
        </authorList>
    </citation>
    <scope>NUCLEOTIDE SEQUENCE [LARGE SCALE GENOMIC DNA]</scope>
    <source>
        <strain evidence="2 3">LMG 23578</strain>
    </source>
</reference>
<dbReference type="InterPro" id="IPR010640">
    <property type="entry name" value="Low_temperature_requirement_A"/>
</dbReference>
<dbReference type="EMBL" id="JBFNQD010000005">
    <property type="protein sequence ID" value="MEW9307335.1"/>
    <property type="molecule type" value="Genomic_DNA"/>
</dbReference>
<name>A0ABV3PNW2_9HYPH</name>
<protein>
    <submittedName>
        <fullName evidence="2">Low temperature requirement protein A</fullName>
    </submittedName>
</protein>
<gene>
    <name evidence="2" type="ORF">ABXS05_17415</name>
</gene>
<keyword evidence="1" id="KW-0812">Transmembrane</keyword>
<feature type="transmembrane region" description="Helical" evidence="1">
    <location>
        <begin position="94"/>
        <end position="117"/>
    </location>
</feature>
<accession>A0ABV3PNW2</accession>